<evidence type="ECO:0000313" key="4">
    <source>
        <dbReference type="EMBL" id="ERP38942.1"/>
    </source>
</evidence>
<dbReference type="PANTHER" id="PTHR46268:SF6">
    <property type="entry name" value="UNIVERSAL STRESS PROTEIN UP12"/>
    <property type="match status" value="1"/>
</dbReference>
<comment type="similarity">
    <text evidence="1 2">Belongs to the universal stress protein A family.</text>
</comment>
<dbReference type="AlphaFoldDB" id="U7DA92"/>
<dbReference type="CDD" id="cd00293">
    <property type="entry name" value="USP-like"/>
    <property type="match status" value="1"/>
</dbReference>
<name>U7DA92_9BACT</name>
<dbReference type="SUPFAM" id="SSF52402">
    <property type="entry name" value="Adenine nucleotide alpha hydrolases-like"/>
    <property type="match status" value="1"/>
</dbReference>
<evidence type="ECO:0000259" key="3">
    <source>
        <dbReference type="Pfam" id="PF00582"/>
    </source>
</evidence>
<dbReference type="PRINTS" id="PR01438">
    <property type="entry name" value="UNVRSLSTRESS"/>
</dbReference>
<dbReference type="InterPro" id="IPR014729">
    <property type="entry name" value="Rossmann-like_a/b/a_fold"/>
</dbReference>
<evidence type="ECO:0000313" key="5">
    <source>
        <dbReference type="Proteomes" id="UP000017148"/>
    </source>
</evidence>
<evidence type="ECO:0000256" key="1">
    <source>
        <dbReference type="ARBA" id="ARBA00008791"/>
    </source>
</evidence>
<reference evidence="4 5" key="1">
    <citation type="journal article" date="2013" name="Environ. Microbiol.">
        <title>Genome analysis of Chitinivibrio alkaliphilus gen. nov., sp. nov., a novel extremely haloalkaliphilic anaerobic chitinolytic bacterium from the candidate phylum Termite Group 3.</title>
        <authorList>
            <person name="Sorokin D.Y."/>
            <person name="Gumerov V.M."/>
            <person name="Rakitin A.L."/>
            <person name="Beletsky A.V."/>
            <person name="Damste J.S."/>
            <person name="Muyzer G."/>
            <person name="Mardanov A.V."/>
            <person name="Ravin N.V."/>
        </authorList>
    </citation>
    <scope>NUCLEOTIDE SEQUENCE [LARGE SCALE GENOMIC DNA]</scope>
    <source>
        <strain evidence="4 5">ACht1</strain>
    </source>
</reference>
<feature type="domain" description="UspA" evidence="3">
    <location>
        <begin position="2"/>
        <end position="143"/>
    </location>
</feature>
<accession>U7DA92</accession>
<dbReference type="InterPro" id="IPR006015">
    <property type="entry name" value="Universal_stress_UspA"/>
</dbReference>
<dbReference type="eggNOG" id="COG0589">
    <property type="taxonomic scope" value="Bacteria"/>
</dbReference>
<comment type="caution">
    <text evidence="4">The sequence shown here is derived from an EMBL/GenBank/DDBJ whole genome shotgun (WGS) entry which is preliminary data.</text>
</comment>
<evidence type="ECO:0000256" key="2">
    <source>
        <dbReference type="PIRNR" id="PIRNR006276"/>
    </source>
</evidence>
<organism evidence="4 5">
    <name type="scientific">Chitinivibrio alkaliphilus ACht1</name>
    <dbReference type="NCBI Taxonomy" id="1313304"/>
    <lineage>
        <taxon>Bacteria</taxon>
        <taxon>Pseudomonadati</taxon>
        <taxon>Fibrobacterota</taxon>
        <taxon>Chitinivibrionia</taxon>
        <taxon>Chitinivibrionales</taxon>
        <taxon>Chitinivibrionaceae</taxon>
        <taxon>Chitinivibrio</taxon>
    </lineage>
</organism>
<dbReference type="GO" id="GO:0005737">
    <property type="term" value="C:cytoplasm"/>
    <property type="evidence" value="ECO:0007669"/>
    <property type="project" value="UniProtKB-SubCell"/>
</dbReference>
<dbReference type="PIRSF" id="PIRSF006276">
    <property type="entry name" value="UspA"/>
    <property type="match status" value="1"/>
</dbReference>
<comment type="subcellular location">
    <subcellularLocation>
        <location evidence="2">Cytoplasm</location>
    </subcellularLocation>
</comment>
<dbReference type="Pfam" id="PF00582">
    <property type="entry name" value="Usp"/>
    <property type="match status" value="1"/>
</dbReference>
<dbReference type="Proteomes" id="UP000017148">
    <property type="component" value="Unassembled WGS sequence"/>
</dbReference>
<dbReference type="OrthoDB" id="9792500at2"/>
<dbReference type="EMBL" id="ASJR01000003">
    <property type="protein sequence ID" value="ERP38942.1"/>
    <property type="molecule type" value="Genomic_DNA"/>
</dbReference>
<gene>
    <name evidence="4" type="ORF">CALK_0430</name>
</gene>
<dbReference type="PANTHER" id="PTHR46268">
    <property type="entry name" value="STRESS RESPONSE PROTEIN NHAX"/>
    <property type="match status" value="1"/>
</dbReference>
<dbReference type="InterPro" id="IPR006016">
    <property type="entry name" value="UspA"/>
</dbReference>
<sequence length="147" mass="16343">MKIVLPVDMSEVTDFVVQESISVLKAMGGSVELVHVLQSIPEALIFDESLSVLPYTYGMEEIEADRKKLLARIKERFLREEIPCDIVLLDGDPADEILTYISQSNCDWVVMGSHGHGALYHLVLGSVSEKVIDKACCPVLVVKKQKK</sequence>
<proteinExistence type="inferred from homology"/>
<keyword evidence="2" id="KW-0963">Cytoplasm</keyword>
<dbReference type="STRING" id="1313304.CALK_0430"/>
<protein>
    <recommendedName>
        <fullName evidence="2">Universal stress protein</fullName>
    </recommendedName>
</protein>
<dbReference type="Gene3D" id="3.40.50.620">
    <property type="entry name" value="HUPs"/>
    <property type="match status" value="1"/>
</dbReference>
<keyword evidence="5" id="KW-1185">Reference proteome</keyword>
<dbReference type="RefSeq" id="WP_022635970.1">
    <property type="nucleotide sequence ID" value="NZ_ASJR01000003.1"/>
</dbReference>